<dbReference type="OrthoDB" id="271506at2759"/>
<evidence type="ECO:0000256" key="5">
    <source>
        <dbReference type="ARBA" id="ARBA00022989"/>
    </source>
</evidence>
<name>A0A9W8DW63_9FUNG</name>
<evidence type="ECO:0000256" key="4">
    <source>
        <dbReference type="ARBA" id="ARBA00022737"/>
    </source>
</evidence>
<dbReference type="PANTHER" id="PTHR12226">
    <property type="entry name" value="MANNOSE-P-DOLICHOL UTILIZATION DEFECT 1 LEC35 -RELATED"/>
    <property type="match status" value="1"/>
</dbReference>
<evidence type="ECO:0000313" key="10">
    <source>
        <dbReference type="EMBL" id="KAJ1920380.1"/>
    </source>
</evidence>
<keyword evidence="4" id="KW-0677">Repeat</keyword>
<feature type="transmembrane region" description="Helical" evidence="9">
    <location>
        <begin position="74"/>
        <end position="97"/>
    </location>
</feature>
<evidence type="ECO:0000256" key="2">
    <source>
        <dbReference type="ARBA" id="ARBA00022448"/>
    </source>
</evidence>
<keyword evidence="3 8" id="KW-0812">Transmembrane</keyword>
<comment type="subcellular location">
    <subcellularLocation>
        <location evidence="1 8">Membrane</location>
        <topology evidence="1 8">Multi-pass membrane protein</topology>
    </subcellularLocation>
</comment>
<comment type="similarity">
    <text evidence="7 8">Belongs to the MPDU1 (TC 2.A.43.3) family.</text>
</comment>
<dbReference type="Proteomes" id="UP001150538">
    <property type="component" value="Unassembled WGS sequence"/>
</dbReference>
<reference evidence="10" key="1">
    <citation type="submission" date="2022-07" db="EMBL/GenBank/DDBJ databases">
        <title>Phylogenomic reconstructions and comparative analyses of Kickxellomycotina fungi.</title>
        <authorList>
            <person name="Reynolds N.K."/>
            <person name="Stajich J.E."/>
            <person name="Barry K."/>
            <person name="Grigoriev I.V."/>
            <person name="Crous P."/>
            <person name="Smith M.E."/>
        </authorList>
    </citation>
    <scope>NUCLEOTIDE SEQUENCE</scope>
    <source>
        <strain evidence="10">NBRC 100468</strain>
    </source>
</reference>
<sequence>MSQDIGTWAPAIIREPVLLLLGKPCTVKLLDQLQITDGTCLKYAVSKVLGLGIVLGGCIVKLPQIYKIVKSRSAIGISLLAYIQETIANIITLAYNLREGNPFTTYGETLFIGIQNYLITIMLYMFSGRNFQAFVMAGVLLGFTFALFDSTWVSQSLLEKLQGATVAMILSSRASQIYNIWKNKRTGQLSAFTVFNYFFGTAARLYTTIMEVDDNLMLACFLLSTIANGILAFQMIWYWNADKTTKYKLASKKKQL</sequence>
<dbReference type="InterPro" id="IPR006603">
    <property type="entry name" value="PQ-loop_rpt"/>
</dbReference>
<dbReference type="Gene3D" id="1.20.1280.290">
    <property type="match status" value="2"/>
</dbReference>
<evidence type="ECO:0000256" key="9">
    <source>
        <dbReference type="SAM" id="Phobius"/>
    </source>
</evidence>
<dbReference type="EMBL" id="JANBPU010000007">
    <property type="protein sequence ID" value="KAJ1921060.1"/>
    <property type="molecule type" value="Genomic_DNA"/>
</dbReference>
<dbReference type="AlphaFoldDB" id="A0A9W8DW63"/>
<evidence type="ECO:0000256" key="3">
    <source>
        <dbReference type="ARBA" id="ARBA00022692"/>
    </source>
</evidence>
<evidence type="ECO:0000256" key="1">
    <source>
        <dbReference type="ARBA" id="ARBA00004141"/>
    </source>
</evidence>
<dbReference type="Pfam" id="PF04193">
    <property type="entry name" value="PQ-loop"/>
    <property type="match status" value="2"/>
</dbReference>
<evidence type="ECO:0000313" key="11">
    <source>
        <dbReference type="EMBL" id="KAJ1921060.1"/>
    </source>
</evidence>
<feature type="transmembrane region" description="Helical" evidence="9">
    <location>
        <begin position="43"/>
        <end position="62"/>
    </location>
</feature>
<organism evidence="10 12">
    <name type="scientific">Mycoemilia scoparia</name>
    <dbReference type="NCBI Taxonomy" id="417184"/>
    <lineage>
        <taxon>Eukaryota</taxon>
        <taxon>Fungi</taxon>
        <taxon>Fungi incertae sedis</taxon>
        <taxon>Zoopagomycota</taxon>
        <taxon>Kickxellomycotina</taxon>
        <taxon>Kickxellomycetes</taxon>
        <taxon>Kickxellales</taxon>
        <taxon>Kickxellaceae</taxon>
        <taxon>Mycoemilia</taxon>
    </lineage>
</organism>
<dbReference type="InterPro" id="IPR016817">
    <property type="entry name" value="MannP-dilichol_defect-1"/>
</dbReference>
<evidence type="ECO:0000256" key="8">
    <source>
        <dbReference type="PIRNR" id="PIRNR023381"/>
    </source>
</evidence>
<keyword evidence="12" id="KW-1185">Reference proteome</keyword>
<keyword evidence="2" id="KW-0813">Transport</keyword>
<comment type="caution">
    <text evidence="10">The sequence shown here is derived from an EMBL/GenBank/DDBJ whole genome shotgun (WGS) entry which is preliminary data.</text>
</comment>
<feature type="transmembrane region" description="Helical" evidence="9">
    <location>
        <begin position="109"/>
        <end position="126"/>
    </location>
</feature>
<dbReference type="PANTHER" id="PTHR12226:SF2">
    <property type="entry name" value="MANNOSE-P-DOLICHOL UTILIZATION DEFECT 1 PROTEIN"/>
    <property type="match status" value="1"/>
</dbReference>
<dbReference type="EMBL" id="JANBPU010000014">
    <property type="protein sequence ID" value="KAJ1920380.1"/>
    <property type="molecule type" value="Genomic_DNA"/>
</dbReference>
<keyword evidence="5 8" id="KW-1133">Transmembrane helix</keyword>
<dbReference type="GO" id="GO:0016020">
    <property type="term" value="C:membrane"/>
    <property type="evidence" value="ECO:0007669"/>
    <property type="project" value="UniProtKB-SubCell"/>
</dbReference>
<evidence type="ECO:0000256" key="7">
    <source>
        <dbReference type="ARBA" id="ARBA00038475"/>
    </source>
</evidence>
<evidence type="ECO:0000256" key="6">
    <source>
        <dbReference type="ARBA" id="ARBA00023136"/>
    </source>
</evidence>
<proteinExistence type="inferred from homology"/>
<feature type="transmembrane region" description="Helical" evidence="9">
    <location>
        <begin position="216"/>
        <end position="239"/>
    </location>
</feature>
<dbReference type="SMART" id="SM00679">
    <property type="entry name" value="CTNS"/>
    <property type="match status" value="2"/>
</dbReference>
<keyword evidence="6 8" id="KW-0472">Membrane</keyword>
<protein>
    <recommendedName>
        <fullName evidence="8">Mannose-P-dolichol utilization defect 1 protein homolog</fullName>
    </recommendedName>
</protein>
<evidence type="ECO:0000313" key="12">
    <source>
        <dbReference type="Proteomes" id="UP001150538"/>
    </source>
</evidence>
<feature type="transmembrane region" description="Helical" evidence="9">
    <location>
        <begin position="133"/>
        <end position="153"/>
    </location>
</feature>
<gene>
    <name evidence="11" type="ORF">H4219_000918</name>
    <name evidence="10" type="ORF">H4219_001356</name>
</gene>
<dbReference type="PIRSF" id="PIRSF023381">
    <property type="entry name" value="MannP-dilichol_defect-1p"/>
    <property type="match status" value="1"/>
</dbReference>
<accession>A0A9W8DW63</accession>